<organism evidence="3 4">
    <name type="scientific">Nicotiana attenuata</name>
    <name type="common">Coyote tobacco</name>
    <dbReference type="NCBI Taxonomy" id="49451"/>
    <lineage>
        <taxon>Eukaryota</taxon>
        <taxon>Viridiplantae</taxon>
        <taxon>Streptophyta</taxon>
        <taxon>Embryophyta</taxon>
        <taxon>Tracheophyta</taxon>
        <taxon>Spermatophyta</taxon>
        <taxon>Magnoliopsida</taxon>
        <taxon>eudicotyledons</taxon>
        <taxon>Gunneridae</taxon>
        <taxon>Pentapetalae</taxon>
        <taxon>asterids</taxon>
        <taxon>lamiids</taxon>
        <taxon>Solanales</taxon>
        <taxon>Solanaceae</taxon>
        <taxon>Nicotianoideae</taxon>
        <taxon>Nicotianeae</taxon>
        <taxon>Nicotiana</taxon>
    </lineage>
</organism>
<comment type="caution">
    <text evidence="3">The sequence shown here is derived from an EMBL/GenBank/DDBJ whole genome shotgun (WGS) entry which is preliminary data.</text>
</comment>
<feature type="compositionally biased region" description="Basic and acidic residues" evidence="1">
    <location>
        <begin position="154"/>
        <end position="170"/>
    </location>
</feature>
<dbReference type="KEGG" id="nau:109244969"/>
<dbReference type="AlphaFoldDB" id="A0A314KYH3"/>
<proteinExistence type="predicted"/>
<evidence type="ECO:0008006" key="5">
    <source>
        <dbReference type="Google" id="ProtNLM"/>
    </source>
</evidence>
<dbReference type="EMBL" id="MJEQ01000744">
    <property type="protein sequence ID" value="OIT34205.1"/>
    <property type="molecule type" value="Genomic_DNA"/>
</dbReference>
<sequence>MTKMILFMRANFFLIYFLVFIRSEARTLLEKQHEQKVVKSGYGRPAPLPPPPSRESASPSNQERLGRRAHLPPPAPKHDPKIDQVTSRRHGRESSELLVTITSNVISDNELLILLPSTSSDNQERFGKHGHIPPPAPKPADEQGQIIVTSSNCQDHDHMNSNNYGREERMVSPPTPKPADEEGQIVITSSTTTNDDHMDSNYIGREERTLTPPSPHHDAPIGQLTSRYGGQGLKPYKSLISSLPLQASY</sequence>
<dbReference type="Gramene" id="OIT34205">
    <property type="protein sequence ID" value="OIT34205"/>
    <property type="gene ID" value="A4A49_23474"/>
</dbReference>
<reference evidence="3" key="1">
    <citation type="submission" date="2016-11" db="EMBL/GenBank/DDBJ databases">
        <title>The genome of Nicotiana attenuata.</title>
        <authorList>
            <person name="Xu S."/>
            <person name="Brockmoeller T."/>
            <person name="Gaquerel E."/>
            <person name="Navarro A."/>
            <person name="Kuhl H."/>
            <person name="Gase K."/>
            <person name="Ling Z."/>
            <person name="Zhou W."/>
            <person name="Kreitzer C."/>
            <person name="Stanke M."/>
            <person name="Tang H."/>
            <person name="Lyons E."/>
            <person name="Pandey P."/>
            <person name="Pandey S.P."/>
            <person name="Timmermann B."/>
            <person name="Baldwin I.T."/>
        </authorList>
    </citation>
    <scope>NUCLEOTIDE SEQUENCE [LARGE SCALE GENOMIC DNA]</scope>
    <source>
        <strain evidence="3">UT</strain>
    </source>
</reference>
<keyword evidence="4" id="KW-1185">Reference proteome</keyword>
<evidence type="ECO:0000313" key="4">
    <source>
        <dbReference type="Proteomes" id="UP000187609"/>
    </source>
</evidence>
<feature type="chain" id="PRO_5016315257" description="Hydroxyproline-rich systemin" evidence="2">
    <location>
        <begin position="26"/>
        <end position="249"/>
    </location>
</feature>
<accession>A0A314KYH3</accession>
<feature type="signal peptide" evidence="2">
    <location>
        <begin position="1"/>
        <end position="25"/>
    </location>
</feature>
<feature type="region of interest" description="Disordered" evidence="1">
    <location>
        <begin position="35"/>
        <end position="95"/>
    </location>
</feature>
<evidence type="ECO:0000256" key="1">
    <source>
        <dbReference type="SAM" id="MobiDB-lite"/>
    </source>
</evidence>
<dbReference type="Proteomes" id="UP000187609">
    <property type="component" value="Unassembled WGS sequence"/>
</dbReference>
<dbReference type="OrthoDB" id="1305637at2759"/>
<feature type="region of interest" description="Disordered" evidence="1">
    <location>
        <begin position="153"/>
        <end position="181"/>
    </location>
</feature>
<evidence type="ECO:0000313" key="3">
    <source>
        <dbReference type="EMBL" id="OIT34205.1"/>
    </source>
</evidence>
<name>A0A314KYH3_NICAT</name>
<evidence type="ECO:0000256" key="2">
    <source>
        <dbReference type="SAM" id="SignalP"/>
    </source>
</evidence>
<keyword evidence="2" id="KW-0732">Signal</keyword>
<gene>
    <name evidence="3" type="ORF">A4A49_23474</name>
</gene>
<protein>
    <recommendedName>
        <fullName evidence="5">Hydroxyproline-rich systemin</fullName>
    </recommendedName>
</protein>